<proteinExistence type="predicted"/>
<accession>A0A8J8P066</accession>
<evidence type="ECO:0008006" key="4">
    <source>
        <dbReference type="Google" id="ProtNLM"/>
    </source>
</evidence>
<feature type="region of interest" description="Disordered" evidence="1">
    <location>
        <begin position="375"/>
        <end position="423"/>
    </location>
</feature>
<feature type="region of interest" description="Disordered" evidence="1">
    <location>
        <begin position="336"/>
        <end position="359"/>
    </location>
</feature>
<reference evidence="2" key="1">
    <citation type="submission" date="2019-06" db="EMBL/GenBank/DDBJ databases">
        <authorList>
            <person name="Zheng W."/>
        </authorList>
    </citation>
    <scope>NUCLEOTIDE SEQUENCE</scope>
    <source>
        <strain evidence="2">QDHG01</strain>
    </source>
</reference>
<evidence type="ECO:0000313" key="2">
    <source>
        <dbReference type="EMBL" id="TNV83485.1"/>
    </source>
</evidence>
<dbReference type="EMBL" id="RRYP01003788">
    <property type="protein sequence ID" value="TNV83485.1"/>
    <property type="molecule type" value="Genomic_DNA"/>
</dbReference>
<organism evidence="2 3">
    <name type="scientific">Halteria grandinella</name>
    <dbReference type="NCBI Taxonomy" id="5974"/>
    <lineage>
        <taxon>Eukaryota</taxon>
        <taxon>Sar</taxon>
        <taxon>Alveolata</taxon>
        <taxon>Ciliophora</taxon>
        <taxon>Intramacronucleata</taxon>
        <taxon>Spirotrichea</taxon>
        <taxon>Stichotrichia</taxon>
        <taxon>Sporadotrichida</taxon>
        <taxon>Halteriidae</taxon>
        <taxon>Halteria</taxon>
    </lineage>
</organism>
<evidence type="ECO:0000313" key="3">
    <source>
        <dbReference type="Proteomes" id="UP000785679"/>
    </source>
</evidence>
<gene>
    <name evidence="2" type="ORF">FGO68_gene4210</name>
</gene>
<feature type="compositionally biased region" description="Acidic residues" evidence="1">
    <location>
        <begin position="342"/>
        <end position="358"/>
    </location>
</feature>
<evidence type="ECO:0000256" key="1">
    <source>
        <dbReference type="SAM" id="MobiDB-lite"/>
    </source>
</evidence>
<feature type="region of interest" description="Disordered" evidence="1">
    <location>
        <begin position="518"/>
        <end position="573"/>
    </location>
</feature>
<protein>
    <recommendedName>
        <fullName evidence="4">PH domain-containing protein</fullName>
    </recommendedName>
</protein>
<feature type="compositionally biased region" description="Polar residues" evidence="1">
    <location>
        <begin position="381"/>
        <end position="408"/>
    </location>
</feature>
<dbReference type="SUPFAM" id="SSF50729">
    <property type="entry name" value="PH domain-like"/>
    <property type="match status" value="1"/>
</dbReference>
<sequence length="685" mass="77677">MNNFLNALKGSEIYSLAQGFHSNPGFTRSESTMKRTPSYGSLSRQESGNDQRAAEARAPTPSQSSNVPAPKQADERLNQGDNASAATVMSSLNTSVPFYRHAWSQDPQATSIVMNPKHPIHSFEDAFPEYNGPKKLFGVFKKKQKGGIGMIISKWSTRYVDLNFPTGVFSYMSKAGKQQRIQFKDFEDIFVHVINEDPECPKGFPFSFSFRSRIPGAQPATRYREYQFACQTKAERDIWLQGFDMLIEFRKILQVQLQKKNAQSASPIKGIQVDIKQEISGSIVIPPISNSLQPEIERLQEEIQKRQALIEEENKRLEQQAAQIQQQTEEAKKMLENRKDYEEEEDGTETESGDEIEDGEFKIPERLHREMSDQPVLPSLSDLNPPQIQVPVENQNSPVAQVRGQDSNESSEEQTRQAPLKGRAVKRKISVKLVRDAPPRPLPVALQSTLNAQTQEEKEIQKPKLQLPFKQLQQPPQIQTLNQQFRPPSLQKYQTPVNGGFGFNNTTSNIVLKKSQITNSAPKGGARLQSSKVQTIIDRENERDDLSQSDEANESPTKSSTVVASLRSSSTRPMNFMSLHDEQHHQRDEARRQIFYKAGVNQDFNDIINMTTAFSTTVQTTKNISLVSKQQKVEELLKVEAKKEQRRLQIEIENSNSNKTQAKVTKGTLFSTKVRMDESFEEVWD</sequence>
<feature type="region of interest" description="Disordered" evidence="1">
    <location>
        <begin position="22"/>
        <end position="75"/>
    </location>
</feature>
<dbReference type="Gene3D" id="2.30.29.30">
    <property type="entry name" value="Pleckstrin-homology domain (PH domain)/Phosphotyrosine-binding domain (PTB)"/>
    <property type="match status" value="1"/>
</dbReference>
<dbReference type="Proteomes" id="UP000785679">
    <property type="component" value="Unassembled WGS sequence"/>
</dbReference>
<feature type="compositionally biased region" description="Basic and acidic residues" evidence="1">
    <location>
        <begin position="537"/>
        <end position="546"/>
    </location>
</feature>
<name>A0A8J8P066_HALGN</name>
<feature type="compositionally biased region" description="Polar residues" evidence="1">
    <location>
        <begin position="22"/>
        <end position="46"/>
    </location>
</feature>
<keyword evidence="3" id="KW-1185">Reference proteome</keyword>
<dbReference type="OrthoDB" id="10684073at2759"/>
<dbReference type="InterPro" id="IPR011993">
    <property type="entry name" value="PH-like_dom_sf"/>
</dbReference>
<dbReference type="AlphaFoldDB" id="A0A8J8P066"/>
<comment type="caution">
    <text evidence="2">The sequence shown here is derived from an EMBL/GenBank/DDBJ whole genome shotgun (WGS) entry which is preliminary data.</text>
</comment>
<feature type="compositionally biased region" description="Low complexity" evidence="1">
    <location>
        <begin position="559"/>
        <end position="572"/>
    </location>
</feature>